<gene>
    <name evidence="2" type="ORF">SCP_1403370</name>
</gene>
<evidence type="ECO:0000313" key="2">
    <source>
        <dbReference type="EMBL" id="GBE88929.1"/>
    </source>
</evidence>
<proteinExistence type="predicted"/>
<dbReference type="AlphaFoldDB" id="A0A401H3G5"/>
<protein>
    <submittedName>
        <fullName evidence="2">Uncharacterized protein</fullName>
    </submittedName>
</protein>
<dbReference type="Proteomes" id="UP000287166">
    <property type="component" value="Unassembled WGS sequence"/>
</dbReference>
<keyword evidence="1" id="KW-0732">Signal</keyword>
<dbReference type="RefSeq" id="XP_027619842.1">
    <property type="nucleotide sequence ID" value="XM_027764041.1"/>
</dbReference>
<reference evidence="2 3" key="1">
    <citation type="journal article" date="2018" name="Sci. Rep.">
        <title>Genome sequence of the cauliflower mushroom Sparassis crispa (Hanabiratake) and its association with beneficial usage.</title>
        <authorList>
            <person name="Kiyama R."/>
            <person name="Furutani Y."/>
            <person name="Kawaguchi K."/>
            <person name="Nakanishi T."/>
        </authorList>
    </citation>
    <scope>NUCLEOTIDE SEQUENCE [LARGE SCALE GENOMIC DNA]</scope>
</reference>
<dbReference type="EMBL" id="BFAD01000014">
    <property type="protein sequence ID" value="GBE88929.1"/>
    <property type="molecule type" value="Genomic_DNA"/>
</dbReference>
<keyword evidence="3" id="KW-1185">Reference proteome</keyword>
<dbReference type="GeneID" id="38785846"/>
<comment type="caution">
    <text evidence="2">The sequence shown here is derived from an EMBL/GenBank/DDBJ whole genome shotgun (WGS) entry which is preliminary data.</text>
</comment>
<sequence>MTFSAKYLTCLAISAGVCKAFEPALDVVGEEGGTLPDVLPLSKLFSEFKADAGVYRLRGSVLPEERVRFNHYTLRVRKIAEVCEQYSGIHEVIYDLDPRNGGKLLFPLLQDFRWSQLSDVGVSTFASSGFRYKRMLTLCSNYWSAFYLSKHRLWRCSCWLI</sequence>
<feature type="chain" id="PRO_5019307212" evidence="1">
    <location>
        <begin position="21"/>
        <end position="161"/>
    </location>
</feature>
<accession>A0A401H3G5</accession>
<dbReference type="InParanoid" id="A0A401H3G5"/>
<organism evidence="2 3">
    <name type="scientific">Sparassis crispa</name>
    <dbReference type="NCBI Taxonomy" id="139825"/>
    <lineage>
        <taxon>Eukaryota</taxon>
        <taxon>Fungi</taxon>
        <taxon>Dikarya</taxon>
        <taxon>Basidiomycota</taxon>
        <taxon>Agaricomycotina</taxon>
        <taxon>Agaricomycetes</taxon>
        <taxon>Polyporales</taxon>
        <taxon>Sparassidaceae</taxon>
        <taxon>Sparassis</taxon>
    </lineage>
</organism>
<feature type="signal peptide" evidence="1">
    <location>
        <begin position="1"/>
        <end position="20"/>
    </location>
</feature>
<name>A0A401H3G5_9APHY</name>
<evidence type="ECO:0000256" key="1">
    <source>
        <dbReference type="SAM" id="SignalP"/>
    </source>
</evidence>
<evidence type="ECO:0000313" key="3">
    <source>
        <dbReference type="Proteomes" id="UP000287166"/>
    </source>
</evidence>